<dbReference type="GO" id="GO:0006508">
    <property type="term" value="P:proteolysis"/>
    <property type="evidence" value="ECO:0007669"/>
    <property type="project" value="UniProtKB-KW"/>
</dbReference>
<evidence type="ECO:0000313" key="13">
    <source>
        <dbReference type="EMBL" id="KAK7066433.1"/>
    </source>
</evidence>
<dbReference type="GO" id="GO:0005615">
    <property type="term" value="C:extracellular space"/>
    <property type="evidence" value="ECO:0007669"/>
    <property type="project" value="TreeGrafter"/>
</dbReference>
<keyword evidence="7" id="KW-0378">Hydrolase</keyword>
<dbReference type="AlphaFoldDB" id="A0AAN8WNV0"/>
<keyword evidence="6 12" id="KW-0732">Signal</keyword>
<dbReference type="Proteomes" id="UP001381693">
    <property type="component" value="Unassembled WGS sequence"/>
</dbReference>
<dbReference type="InterPro" id="IPR039866">
    <property type="entry name" value="CPQ"/>
</dbReference>
<evidence type="ECO:0000256" key="5">
    <source>
        <dbReference type="ARBA" id="ARBA00022723"/>
    </source>
</evidence>
<keyword evidence="10" id="KW-0865">Zymogen</keyword>
<dbReference type="GO" id="GO:0046872">
    <property type="term" value="F:metal ion binding"/>
    <property type="evidence" value="ECO:0007669"/>
    <property type="project" value="UniProtKB-KW"/>
</dbReference>
<evidence type="ECO:0000256" key="4">
    <source>
        <dbReference type="ARBA" id="ARBA00022670"/>
    </source>
</evidence>
<dbReference type="GO" id="GO:0070573">
    <property type="term" value="F:metallodipeptidase activity"/>
    <property type="evidence" value="ECO:0007669"/>
    <property type="project" value="InterPro"/>
</dbReference>
<reference evidence="13 14" key="1">
    <citation type="submission" date="2023-11" db="EMBL/GenBank/DDBJ databases">
        <title>Halocaridina rubra genome assembly.</title>
        <authorList>
            <person name="Smith C."/>
        </authorList>
    </citation>
    <scope>NUCLEOTIDE SEQUENCE [LARGE SCALE GENOMIC DNA]</scope>
    <source>
        <strain evidence="13">EP-1</strain>
        <tissue evidence="13">Whole</tissue>
    </source>
</reference>
<evidence type="ECO:0000256" key="11">
    <source>
        <dbReference type="ARBA" id="ARBA00023180"/>
    </source>
</evidence>
<evidence type="ECO:0000256" key="1">
    <source>
        <dbReference type="ARBA" id="ARBA00004613"/>
    </source>
</evidence>
<protein>
    <submittedName>
        <fullName evidence="13">Uncharacterized protein</fullName>
    </submittedName>
</protein>
<keyword evidence="14" id="KW-1185">Reference proteome</keyword>
<evidence type="ECO:0000256" key="2">
    <source>
        <dbReference type="ARBA" id="ARBA00010918"/>
    </source>
</evidence>
<name>A0AAN8WNV0_HALRR</name>
<dbReference type="PANTHER" id="PTHR12053:SF3">
    <property type="entry name" value="CARBOXYPEPTIDASE Q"/>
    <property type="match status" value="1"/>
</dbReference>
<comment type="caution">
    <text evidence="13">The sequence shown here is derived from an EMBL/GenBank/DDBJ whole genome shotgun (WGS) entry which is preliminary data.</text>
</comment>
<gene>
    <name evidence="13" type="ORF">SK128_013770</name>
</gene>
<proteinExistence type="inferred from homology"/>
<evidence type="ECO:0000256" key="3">
    <source>
        <dbReference type="ARBA" id="ARBA00022525"/>
    </source>
</evidence>
<feature type="chain" id="PRO_5043028649" evidence="12">
    <location>
        <begin position="19"/>
        <end position="131"/>
    </location>
</feature>
<evidence type="ECO:0000256" key="10">
    <source>
        <dbReference type="ARBA" id="ARBA00023145"/>
    </source>
</evidence>
<accession>A0AAN8WNV0</accession>
<evidence type="ECO:0000256" key="8">
    <source>
        <dbReference type="ARBA" id="ARBA00022833"/>
    </source>
</evidence>
<comment type="similarity">
    <text evidence="2">Belongs to the peptidase M28 family.</text>
</comment>
<comment type="subcellular location">
    <subcellularLocation>
        <location evidence="1">Secreted</location>
    </subcellularLocation>
</comment>
<evidence type="ECO:0000313" key="14">
    <source>
        <dbReference type="Proteomes" id="UP001381693"/>
    </source>
</evidence>
<keyword evidence="4" id="KW-0645">Protease</keyword>
<dbReference type="PANTHER" id="PTHR12053">
    <property type="entry name" value="PROTEASE FAMILY M28 PLASMA GLUTAMATE CARBOXYPEPTIDASE-RELATED"/>
    <property type="match status" value="1"/>
</dbReference>
<evidence type="ECO:0000256" key="9">
    <source>
        <dbReference type="ARBA" id="ARBA00023049"/>
    </source>
</evidence>
<sequence length="131" mass="14957">MLLHAFLFALCCWHGINTLHIPNPEPHYLNWRKSPGTQEINNCSLSQDLKDEIQSYQNVVNQIISYVTNGEYKGQTYSTLATLVDTFGARMTGSAALENAIDFMLNWSANEGLDNMYTEDVLVPHWKRFVD</sequence>
<keyword evidence="3" id="KW-0964">Secreted</keyword>
<evidence type="ECO:0000256" key="6">
    <source>
        <dbReference type="ARBA" id="ARBA00022729"/>
    </source>
</evidence>
<organism evidence="13 14">
    <name type="scientific">Halocaridina rubra</name>
    <name type="common">Hawaiian red shrimp</name>
    <dbReference type="NCBI Taxonomy" id="373956"/>
    <lineage>
        <taxon>Eukaryota</taxon>
        <taxon>Metazoa</taxon>
        <taxon>Ecdysozoa</taxon>
        <taxon>Arthropoda</taxon>
        <taxon>Crustacea</taxon>
        <taxon>Multicrustacea</taxon>
        <taxon>Malacostraca</taxon>
        <taxon>Eumalacostraca</taxon>
        <taxon>Eucarida</taxon>
        <taxon>Decapoda</taxon>
        <taxon>Pleocyemata</taxon>
        <taxon>Caridea</taxon>
        <taxon>Atyoidea</taxon>
        <taxon>Atyidae</taxon>
        <taxon>Halocaridina</taxon>
    </lineage>
</organism>
<keyword evidence="8" id="KW-0862">Zinc</keyword>
<dbReference type="Gene3D" id="3.40.630.10">
    <property type="entry name" value="Zn peptidases"/>
    <property type="match status" value="1"/>
</dbReference>
<dbReference type="EMBL" id="JAXCGZ010019195">
    <property type="protein sequence ID" value="KAK7066433.1"/>
    <property type="molecule type" value="Genomic_DNA"/>
</dbReference>
<dbReference type="GO" id="GO:0043171">
    <property type="term" value="P:peptide catabolic process"/>
    <property type="evidence" value="ECO:0007669"/>
    <property type="project" value="TreeGrafter"/>
</dbReference>
<keyword evidence="5" id="KW-0479">Metal-binding</keyword>
<evidence type="ECO:0000256" key="12">
    <source>
        <dbReference type="SAM" id="SignalP"/>
    </source>
</evidence>
<evidence type="ECO:0000256" key="7">
    <source>
        <dbReference type="ARBA" id="ARBA00022801"/>
    </source>
</evidence>
<feature type="signal peptide" evidence="12">
    <location>
        <begin position="1"/>
        <end position="18"/>
    </location>
</feature>
<keyword evidence="9" id="KW-0482">Metalloprotease</keyword>
<keyword evidence="11" id="KW-0325">Glycoprotein</keyword>